<accession>A0A836C7M3</accession>
<reference evidence="2" key="1">
    <citation type="submission" date="2021-02" db="EMBL/GenBank/DDBJ databases">
        <title>First Annotated Genome of the Yellow-green Alga Tribonema minus.</title>
        <authorList>
            <person name="Mahan K.M."/>
        </authorList>
    </citation>
    <scope>NUCLEOTIDE SEQUENCE</scope>
    <source>
        <strain evidence="2">UTEX B ZZ1240</strain>
    </source>
</reference>
<proteinExistence type="predicted"/>
<name>A0A836C7M3_9STRA</name>
<organism evidence="2 3">
    <name type="scientific">Tribonema minus</name>
    <dbReference type="NCBI Taxonomy" id="303371"/>
    <lineage>
        <taxon>Eukaryota</taxon>
        <taxon>Sar</taxon>
        <taxon>Stramenopiles</taxon>
        <taxon>Ochrophyta</taxon>
        <taxon>PX clade</taxon>
        <taxon>Xanthophyceae</taxon>
        <taxon>Tribonematales</taxon>
        <taxon>Tribonemataceae</taxon>
        <taxon>Tribonema</taxon>
    </lineage>
</organism>
<comment type="caution">
    <text evidence="2">The sequence shown here is derived from an EMBL/GenBank/DDBJ whole genome shotgun (WGS) entry which is preliminary data.</text>
</comment>
<dbReference type="EMBL" id="JAFCMP010000547">
    <property type="protein sequence ID" value="KAG5175674.1"/>
    <property type="molecule type" value="Genomic_DNA"/>
</dbReference>
<protein>
    <submittedName>
        <fullName evidence="2">Uncharacterized protein</fullName>
    </submittedName>
</protein>
<sequence>MADAIAHSTWRASSQAARQSSREDRRHLAAEVVRAVDMLQGRHLLLQLDHSMGAPSGGAGGLCVVLRIEAEEKEAEEKEGLLHRLVELVKRMCADGGGSASVDQYGLRGHAGGAIIELVREFPAATAVK</sequence>
<evidence type="ECO:0000313" key="3">
    <source>
        <dbReference type="Proteomes" id="UP000664859"/>
    </source>
</evidence>
<keyword evidence="3" id="KW-1185">Reference proteome</keyword>
<dbReference type="AlphaFoldDB" id="A0A836C7M3"/>
<gene>
    <name evidence="2" type="ORF">JKP88DRAFT_274562</name>
</gene>
<evidence type="ECO:0000256" key="1">
    <source>
        <dbReference type="SAM" id="MobiDB-lite"/>
    </source>
</evidence>
<dbReference type="Proteomes" id="UP000664859">
    <property type="component" value="Unassembled WGS sequence"/>
</dbReference>
<evidence type="ECO:0000313" key="2">
    <source>
        <dbReference type="EMBL" id="KAG5175674.1"/>
    </source>
</evidence>
<feature type="region of interest" description="Disordered" evidence="1">
    <location>
        <begin position="1"/>
        <end position="24"/>
    </location>
</feature>